<evidence type="ECO:0008006" key="4">
    <source>
        <dbReference type="Google" id="ProtNLM"/>
    </source>
</evidence>
<evidence type="ECO:0000313" key="3">
    <source>
        <dbReference type="Proteomes" id="UP000185860"/>
    </source>
</evidence>
<accession>A0A1U7IJB6</accession>
<dbReference type="InterPro" id="IPR002636">
    <property type="entry name" value="DUF29"/>
</dbReference>
<sequence>MTTEIQTNQKSLYESDFVNWVETTVEQLRKQDYANVDWANLIEEIEDMSRRERKSLKNNLIVILLHLLKWQYQPEHRSGSWRGSIREHRRRINDDLNDSPSLKPYLPEIFAECYKNAREQAADETGLPLATFPEDCPFTPEQSLDSDFLPTTD</sequence>
<dbReference type="Gene3D" id="1.20.1220.20">
    <property type="entry name" value="Uncharcterised protein PF01724"/>
    <property type="match status" value="1"/>
</dbReference>
<gene>
    <name evidence="2" type="ORF">NIES2119_13605</name>
</gene>
<comment type="caution">
    <text evidence="2">The sequence shown here is derived from an EMBL/GenBank/DDBJ whole genome shotgun (WGS) entry which is preliminary data.</text>
</comment>
<feature type="compositionally biased region" description="Polar residues" evidence="1">
    <location>
        <begin position="140"/>
        <end position="153"/>
    </location>
</feature>
<reference evidence="2 3" key="1">
    <citation type="submission" date="2016-11" db="EMBL/GenBank/DDBJ databases">
        <title>Draft Genome Sequences of Nine Cyanobacterial Strains from Diverse Habitats.</title>
        <authorList>
            <person name="Zhu T."/>
            <person name="Hou S."/>
            <person name="Lu X."/>
            <person name="Hess W.R."/>
        </authorList>
    </citation>
    <scope>NUCLEOTIDE SEQUENCE [LARGE SCALE GENOMIC DNA]</scope>
    <source>
        <strain evidence="2 3">IAM M-71</strain>
    </source>
</reference>
<name>A0A1U7IJB6_9CYAN</name>
<proteinExistence type="predicted"/>
<dbReference type="OrthoDB" id="5769308at2"/>
<protein>
    <recommendedName>
        <fullName evidence="4">DUF29 domain-containing protein</fullName>
    </recommendedName>
</protein>
<dbReference type="Proteomes" id="UP000185860">
    <property type="component" value="Unassembled WGS sequence"/>
</dbReference>
<dbReference type="EMBL" id="MRCE01000012">
    <property type="protein sequence ID" value="OKH37287.1"/>
    <property type="molecule type" value="Genomic_DNA"/>
</dbReference>
<dbReference type="PANTHER" id="PTHR34235">
    <property type="entry name" value="SLR1203 PROTEIN-RELATED"/>
    <property type="match status" value="1"/>
</dbReference>
<evidence type="ECO:0000256" key="1">
    <source>
        <dbReference type="SAM" id="MobiDB-lite"/>
    </source>
</evidence>
<evidence type="ECO:0000313" key="2">
    <source>
        <dbReference type="EMBL" id="OKH37287.1"/>
    </source>
</evidence>
<dbReference type="PANTHER" id="PTHR34235:SF3">
    <property type="entry name" value="SLR1203 PROTEIN"/>
    <property type="match status" value="1"/>
</dbReference>
<feature type="region of interest" description="Disordered" evidence="1">
    <location>
        <begin position="125"/>
        <end position="153"/>
    </location>
</feature>
<dbReference type="AlphaFoldDB" id="A0A1U7IJB6"/>
<dbReference type="Pfam" id="PF01724">
    <property type="entry name" value="DUF29"/>
    <property type="match status" value="1"/>
</dbReference>
<dbReference type="STRING" id="454136.NIES2119_13605"/>
<organism evidence="2 3">
    <name type="scientific">[Phormidium ambiguum] IAM M-71</name>
    <dbReference type="NCBI Taxonomy" id="454136"/>
    <lineage>
        <taxon>Bacteria</taxon>
        <taxon>Bacillati</taxon>
        <taxon>Cyanobacteriota</taxon>
        <taxon>Cyanophyceae</taxon>
        <taxon>Oscillatoriophycideae</taxon>
        <taxon>Aerosakkonematales</taxon>
        <taxon>Aerosakkonemataceae</taxon>
        <taxon>Floridanema</taxon>
    </lineage>
</organism>
<dbReference type="RefSeq" id="WP_073594036.1">
    <property type="nucleotide sequence ID" value="NZ_MRCE01000012.1"/>
</dbReference>